<reference evidence="4" key="1">
    <citation type="submission" date="2021-01" db="EMBL/GenBank/DDBJ databases">
        <title>Providencia vermicola LLDRA6, a soil-borne Mn(II)-oxidizing bacterium, exploits a strategy of superoxide production coupled to hydrogen peroxide consumption to generate Mn oxides, as revealed by transcriptional up-regulation of genes for phenylacetic acid catabolism.</title>
        <authorList>
            <person name="Chen S."/>
            <person name="Ding Z."/>
            <person name="Chen J."/>
            <person name="Luo J."/>
            <person name="Ruan X."/>
            <person name="Li Z."/>
            <person name="Liao F."/>
            <person name="He J."/>
            <person name="Li D."/>
        </authorList>
    </citation>
    <scope>NUCLEOTIDE SEQUENCE [LARGE SCALE GENOMIC DNA]</scope>
    <source>
        <strain evidence="4">LLDRA6</strain>
    </source>
</reference>
<keyword evidence="1" id="KW-0175">Coiled coil</keyword>
<dbReference type="EMBL" id="CP067099">
    <property type="protein sequence ID" value="QQO61481.1"/>
    <property type="molecule type" value="Genomic_DNA"/>
</dbReference>
<dbReference type="Proteomes" id="UP000596157">
    <property type="component" value="Chromosome"/>
</dbReference>
<dbReference type="GeneID" id="92279961"/>
<keyword evidence="4" id="KW-1185">Reference proteome</keyword>
<organism evidence="3 4">
    <name type="scientific">Providencia manganoxydans</name>
    <dbReference type="NCBI Taxonomy" id="2923283"/>
    <lineage>
        <taxon>Bacteria</taxon>
        <taxon>Pseudomonadati</taxon>
        <taxon>Pseudomonadota</taxon>
        <taxon>Gammaproteobacteria</taxon>
        <taxon>Enterobacterales</taxon>
        <taxon>Morganellaceae</taxon>
        <taxon>Providencia</taxon>
    </lineage>
</organism>
<gene>
    <name evidence="3" type="ORF">JI723_14545</name>
</gene>
<sequence>MTTSISDHNKLAIYSSQLGQISKKNTEETKASIVNSINNASNSPIEKPQVEAAKQGKAHTGDLKQLNDNIKTLKNLVSEYQSNDKSLPLGWGTEKKGRLEKIQKNISNILKDIDNYALRIAGNETKAQARKAKQLSSDISTTKTLLSSIGEIDSKAKLGQQISNNEQKSRTEQYESKQLQKLLGRTQ</sequence>
<evidence type="ECO:0000256" key="2">
    <source>
        <dbReference type="SAM" id="MobiDB-lite"/>
    </source>
</evidence>
<evidence type="ECO:0000256" key="1">
    <source>
        <dbReference type="SAM" id="Coils"/>
    </source>
</evidence>
<accession>A0ABX7AC08</accession>
<protein>
    <submittedName>
        <fullName evidence="3">Uncharacterized protein</fullName>
    </submittedName>
</protein>
<feature type="coiled-coil region" evidence="1">
    <location>
        <begin position="63"/>
        <end position="119"/>
    </location>
</feature>
<dbReference type="RefSeq" id="WP_337979535.1">
    <property type="nucleotide sequence ID" value="NZ_CP067099.1"/>
</dbReference>
<name>A0ABX7AC08_9GAMM</name>
<feature type="region of interest" description="Disordered" evidence="2">
    <location>
        <begin position="157"/>
        <end position="187"/>
    </location>
</feature>
<evidence type="ECO:0000313" key="4">
    <source>
        <dbReference type="Proteomes" id="UP000596157"/>
    </source>
</evidence>
<proteinExistence type="predicted"/>
<evidence type="ECO:0000313" key="3">
    <source>
        <dbReference type="EMBL" id="QQO61481.1"/>
    </source>
</evidence>
<feature type="region of interest" description="Disordered" evidence="2">
    <location>
        <begin position="39"/>
        <end position="62"/>
    </location>
</feature>